<dbReference type="AlphaFoldDB" id="A0A1I7EY25"/>
<keyword evidence="1" id="KW-0732">Signal</keyword>
<dbReference type="InterPro" id="IPR001160">
    <property type="entry name" value="Peptidase_M20C"/>
</dbReference>
<dbReference type="PROSITE" id="PS51257">
    <property type="entry name" value="PROKAR_LIPOPROTEIN"/>
    <property type="match status" value="1"/>
</dbReference>
<keyword evidence="3" id="KW-1185">Reference proteome</keyword>
<dbReference type="PANTHER" id="PTHR43501">
    <property type="entry name" value="CYTOSOL NON-SPECIFIC DIPEPTIDASE"/>
    <property type="match status" value="1"/>
</dbReference>
<feature type="signal peptide" evidence="1">
    <location>
        <begin position="1"/>
        <end position="18"/>
    </location>
</feature>
<dbReference type="PANTHER" id="PTHR43501:SF1">
    <property type="entry name" value="CYTOSOL NON-SPECIFIC DIPEPTIDASE"/>
    <property type="match status" value="1"/>
</dbReference>
<evidence type="ECO:0000313" key="3">
    <source>
        <dbReference type="Proteomes" id="UP000198817"/>
    </source>
</evidence>
<dbReference type="RefSeq" id="WP_090469179.1">
    <property type="nucleotide sequence ID" value="NZ_FOWF01000002.1"/>
</dbReference>
<dbReference type="GO" id="GO:0070573">
    <property type="term" value="F:metallodipeptidase activity"/>
    <property type="evidence" value="ECO:0007669"/>
    <property type="project" value="TreeGrafter"/>
</dbReference>
<proteinExistence type="predicted"/>
<gene>
    <name evidence="2" type="ORF">SAMN05216508_10197</name>
</gene>
<reference evidence="2 3" key="1">
    <citation type="submission" date="2016-10" db="EMBL/GenBank/DDBJ databases">
        <authorList>
            <person name="de Groot N.N."/>
        </authorList>
    </citation>
    <scope>NUCLEOTIDE SEQUENCE [LARGE SCALE GENOMIC DNA]</scope>
    <source>
        <strain evidence="2 3">KHGC13</strain>
    </source>
</reference>
<protein>
    <recommendedName>
        <fullName evidence="4">Lipoprotein</fullName>
    </recommendedName>
</protein>
<dbReference type="SUPFAM" id="SSF53187">
    <property type="entry name" value="Zn-dependent exopeptidases"/>
    <property type="match status" value="1"/>
</dbReference>
<feature type="chain" id="PRO_5038623338" description="Lipoprotein" evidence="1">
    <location>
        <begin position="19"/>
        <end position="490"/>
    </location>
</feature>
<dbReference type="GO" id="GO:0005829">
    <property type="term" value="C:cytosol"/>
    <property type="evidence" value="ECO:0007669"/>
    <property type="project" value="TreeGrafter"/>
</dbReference>
<dbReference type="Gene3D" id="3.40.630.10">
    <property type="entry name" value="Zn peptidases"/>
    <property type="match status" value="1"/>
</dbReference>
<dbReference type="OrthoDB" id="1765059at2"/>
<accession>A0A1I7EY25</accession>
<dbReference type="EMBL" id="FPBT01000001">
    <property type="protein sequence ID" value="SFU28821.1"/>
    <property type="molecule type" value="Genomic_DNA"/>
</dbReference>
<name>A0A1I7EY25_9FIRM</name>
<evidence type="ECO:0000313" key="2">
    <source>
        <dbReference type="EMBL" id="SFU28821.1"/>
    </source>
</evidence>
<dbReference type="GO" id="GO:0006508">
    <property type="term" value="P:proteolysis"/>
    <property type="evidence" value="ECO:0007669"/>
    <property type="project" value="InterPro"/>
</dbReference>
<evidence type="ECO:0000256" key="1">
    <source>
        <dbReference type="SAM" id="SignalP"/>
    </source>
</evidence>
<dbReference type="Proteomes" id="UP000198817">
    <property type="component" value="Unassembled WGS sequence"/>
</dbReference>
<dbReference type="STRING" id="155865.SAMN05216515_10298"/>
<evidence type="ECO:0008006" key="4">
    <source>
        <dbReference type="Google" id="ProtNLM"/>
    </source>
</evidence>
<sequence length="490" mass="54353">MLKRILSLTLAACMTLSAIGLTSCGKQQPIEEHKEDINQKIELKVDAYRTDLADSSGAMNSNTGIRNYLRSWAESKGVPYTVDRSGNVIMTVKASAYYRKADPVVVVCPYDSSQSQQYMAPMAMALYLAKNNEQTGRLTVIFARENKHDFSGIRDLSSKYFTKDTRVICLNGSGKSQFSMNTGAQMAFHFTQKIRYTKPEYQKAYRISLSGLPGGQVNSDVESQINPAVRLRSLLTSLQSSSIGYDLADFRSGDGGYLLPKNASMTVVIDQDKEQKFIDKMTSLTESFNEDKSNSHPGAEFTFTKVKRPSRVIRPQDTNRFVSFVYTLLNGKYLQEEDGTMKAVNGITSVSTDAHQIEIQSVAYSLTMLSMNEIVKDEKALSKLSDLAFRFGASIPAWSGDPESEFADQISRAYRRYTGKSLTLSDSITSTSANFIRSKSSRAKVISITLNDDVLKTCTGTIIQYLTGLEHTELGLGLTKSDTEDQTENN</sequence>
<organism evidence="2 3">
    <name type="scientific">Eubacterium pyruvativorans</name>
    <dbReference type="NCBI Taxonomy" id="155865"/>
    <lineage>
        <taxon>Bacteria</taxon>
        <taxon>Bacillati</taxon>
        <taxon>Bacillota</taxon>
        <taxon>Clostridia</taxon>
        <taxon>Eubacteriales</taxon>
        <taxon>Eubacteriaceae</taxon>
        <taxon>Eubacterium</taxon>
    </lineage>
</organism>